<evidence type="ECO:0000313" key="4">
    <source>
        <dbReference type="Proteomes" id="UP000503540"/>
    </source>
</evidence>
<accession>A0A6G9Y9S6</accession>
<dbReference type="AlphaFoldDB" id="A0A6G9Y9S6"/>
<dbReference type="KEGG" id="nah:F5544_09530"/>
<gene>
    <name evidence="3" type="ORF">F5544_09530</name>
</gene>
<dbReference type="Pfam" id="PF18007">
    <property type="entry name" value="Rv3651-like_N"/>
    <property type="match status" value="1"/>
</dbReference>
<evidence type="ECO:0000256" key="1">
    <source>
        <dbReference type="SAM" id="MobiDB-lite"/>
    </source>
</evidence>
<evidence type="ECO:0000259" key="2">
    <source>
        <dbReference type="Pfam" id="PF18007"/>
    </source>
</evidence>
<dbReference type="EMBL" id="CP046172">
    <property type="protein sequence ID" value="QIS09806.1"/>
    <property type="molecule type" value="Genomic_DNA"/>
</dbReference>
<keyword evidence="4" id="KW-1185">Reference proteome</keyword>
<feature type="region of interest" description="Disordered" evidence="1">
    <location>
        <begin position="27"/>
        <end position="46"/>
    </location>
</feature>
<reference evidence="3 4" key="1">
    <citation type="journal article" date="2019" name="ACS Chem. Biol.">
        <title>Identification and Mobilization of a Cryptic Antibiotic Biosynthesis Gene Locus from a Human-Pathogenic Nocardia Isolate.</title>
        <authorList>
            <person name="Herisse M."/>
            <person name="Ishida K."/>
            <person name="Porter J.L."/>
            <person name="Howden B."/>
            <person name="Hertweck C."/>
            <person name="Stinear T.P."/>
            <person name="Pidot S.J."/>
        </authorList>
    </citation>
    <scope>NUCLEOTIDE SEQUENCE [LARGE SCALE GENOMIC DNA]</scope>
    <source>
        <strain evidence="3 4">AUSMDU00012717</strain>
    </source>
</reference>
<feature type="domain" description="Rv3651-like N-terminal" evidence="2">
    <location>
        <begin position="77"/>
        <end position="172"/>
    </location>
</feature>
<dbReference type="RefSeq" id="WP_167472859.1">
    <property type="nucleotide sequence ID" value="NZ_CP046172.1"/>
</dbReference>
<name>A0A6G9Y9S6_9NOCA</name>
<organism evidence="3 4">
    <name type="scientific">Nocardia arthritidis</name>
    <dbReference type="NCBI Taxonomy" id="228602"/>
    <lineage>
        <taxon>Bacteria</taxon>
        <taxon>Bacillati</taxon>
        <taxon>Actinomycetota</taxon>
        <taxon>Actinomycetes</taxon>
        <taxon>Mycobacteriales</taxon>
        <taxon>Nocardiaceae</taxon>
        <taxon>Nocardia</taxon>
    </lineage>
</organism>
<protein>
    <recommendedName>
        <fullName evidence="2">Rv3651-like N-terminal domain-containing protein</fullName>
    </recommendedName>
</protein>
<dbReference type="Proteomes" id="UP000503540">
    <property type="component" value="Chromosome"/>
</dbReference>
<proteinExistence type="predicted"/>
<dbReference type="InterPro" id="IPR041458">
    <property type="entry name" value="Rv3651-like_N"/>
</dbReference>
<sequence length="403" mass="43776">MTTNPHTHAESIPAKHLPNRVVHNAPIPQENDEQHTGASAECPSPARLPRRRLAAAPNQDPAARAIEPTSQRALLGWVLAETLSGTGEIVVVAEGDKLKPFGKLDRTRIAQSRRASSAIPALVQQCLVTRKRQYRDIPGIHPLSVHIVPAVGPAGAVLAVQLWTGTPAQKPPLRGPVGTVEWDAVTGVARLNSVLERQLGIPAPLSRSQYILPELLGYIDGFDDFFGFLDLFDRASTVDRWVGTITTPGRFSLIRRHLRIVAQVHIESGKRYVRGIVHDITALQPPPPPHVDSVTLAGYPGPTTQAIARIDLGTCLINRWICLGPGPLEPWSHQNPQIDDDSAAAIARCCAQLHRSATGSTAELRVRFSPSRPWISVDTEWTALVGARRPQAIVVLTPHEPSP</sequence>
<evidence type="ECO:0000313" key="3">
    <source>
        <dbReference type="EMBL" id="QIS09806.1"/>
    </source>
</evidence>